<dbReference type="AlphaFoldDB" id="A0A7W7VR63"/>
<evidence type="ECO:0000313" key="2">
    <source>
        <dbReference type="EMBL" id="MBB4919423.1"/>
    </source>
</evidence>
<accession>A0A7W7VR63</accession>
<dbReference type="EMBL" id="JACHJP010000009">
    <property type="protein sequence ID" value="MBB4919423.1"/>
    <property type="molecule type" value="Genomic_DNA"/>
</dbReference>
<keyword evidence="1" id="KW-0472">Membrane</keyword>
<keyword evidence="3" id="KW-1185">Reference proteome</keyword>
<dbReference type="RefSeq" id="WP_184721611.1">
    <property type="nucleotide sequence ID" value="NZ_JACHJP010000009.1"/>
</dbReference>
<comment type="caution">
    <text evidence="2">The sequence shown here is derived from an EMBL/GenBank/DDBJ whole genome shotgun (WGS) entry which is preliminary data.</text>
</comment>
<dbReference type="Proteomes" id="UP000552644">
    <property type="component" value="Unassembled WGS sequence"/>
</dbReference>
<evidence type="ECO:0000256" key="1">
    <source>
        <dbReference type="SAM" id="Phobius"/>
    </source>
</evidence>
<sequence length="295" mass="30441">MGSTRDTDEISMVLGRLARVAPGASAGDPSGAGARALLASITTEPRVPVVTRRYGPRRLVPGLAVAALLAVGIVVGPGLLGGGHGVALSYASSEIDVRREGDAYVARVKDPFADRAAYRRAFQAVGLDVDLRVVPVSPSQVGALIESGSKGGGPGTALSAGIEGPQGCTVPQRGCYLLVRLPAKARGRAWFTVGRPARPGEDYAGHNSATLPGEALAGVRVSGRTVGQVMAEVRERGLGAEFTLVVPAPDGGHSERPLKAGQAGDDWTVWEAEGVRAGTVRLLVTRERLGHNPLQ</sequence>
<reference evidence="2 3" key="1">
    <citation type="submission" date="2020-08" db="EMBL/GenBank/DDBJ databases">
        <title>Genomic Encyclopedia of Type Strains, Phase III (KMG-III): the genomes of soil and plant-associated and newly described type strains.</title>
        <authorList>
            <person name="Whitman W."/>
        </authorList>
    </citation>
    <scope>NUCLEOTIDE SEQUENCE [LARGE SCALE GENOMIC DNA]</scope>
    <source>
        <strain evidence="2 3">CECT 8840</strain>
    </source>
</reference>
<keyword evidence="1" id="KW-0812">Transmembrane</keyword>
<gene>
    <name evidence="2" type="ORF">FHS44_006565</name>
</gene>
<evidence type="ECO:0000313" key="3">
    <source>
        <dbReference type="Proteomes" id="UP000552644"/>
    </source>
</evidence>
<name>A0A7W7VR63_9ACTN</name>
<protein>
    <submittedName>
        <fullName evidence="2">Uncharacterized protein</fullName>
    </submittedName>
</protein>
<proteinExistence type="predicted"/>
<organism evidence="2 3">
    <name type="scientific">Streptosporangium saharense</name>
    <dbReference type="NCBI Taxonomy" id="1706840"/>
    <lineage>
        <taxon>Bacteria</taxon>
        <taxon>Bacillati</taxon>
        <taxon>Actinomycetota</taxon>
        <taxon>Actinomycetes</taxon>
        <taxon>Streptosporangiales</taxon>
        <taxon>Streptosporangiaceae</taxon>
        <taxon>Streptosporangium</taxon>
    </lineage>
</organism>
<keyword evidence="1" id="KW-1133">Transmembrane helix</keyword>
<feature type="transmembrane region" description="Helical" evidence="1">
    <location>
        <begin position="59"/>
        <end position="80"/>
    </location>
</feature>